<name>A0A8U0QIL3_SALNM</name>
<dbReference type="PANTHER" id="PTHR21472">
    <property type="entry name" value="ENDONUCLEASE DOMAIN-CONTAINING 1 PROTEIN ENDOD1"/>
    <property type="match status" value="1"/>
</dbReference>
<dbReference type="KEGG" id="snh:120043123"/>
<protein>
    <submittedName>
        <fullName evidence="5">Endonuclease domain-containing 1 protein-like</fullName>
    </submittedName>
</protein>
<dbReference type="InterPro" id="IPR044929">
    <property type="entry name" value="DNA/RNA_non-sp_Endonuclease_sf"/>
</dbReference>
<dbReference type="InterPro" id="IPR044925">
    <property type="entry name" value="His-Me_finger_sf"/>
</dbReference>
<dbReference type="PANTHER" id="PTHR21472:SF15">
    <property type="entry name" value="ENDONUCLEASE DOMAIN-CONTAINING 1 PROTEIN-RELATED"/>
    <property type="match status" value="1"/>
</dbReference>
<dbReference type="InterPro" id="IPR001604">
    <property type="entry name" value="Endo_G_ENPP1-like_dom"/>
</dbReference>
<dbReference type="Pfam" id="PF01223">
    <property type="entry name" value="Endonuclease_NS"/>
    <property type="match status" value="1"/>
</dbReference>
<dbReference type="GO" id="GO:0016787">
    <property type="term" value="F:hydrolase activity"/>
    <property type="evidence" value="ECO:0007669"/>
    <property type="project" value="InterPro"/>
</dbReference>
<keyword evidence="4" id="KW-1185">Reference proteome</keyword>
<feature type="domain" description="DNA/RNA non-specific endonuclease/pyrophosphatase/phosphodiesterase" evidence="3">
    <location>
        <begin position="130"/>
        <end position="341"/>
    </location>
</feature>
<feature type="compositionally biased region" description="Basic and acidic residues" evidence="1">
    <location>
        <begin position="357"/>
        <end position="366"/>
    </location>
</feature>
<feature type="region of interest" description="Disordered" evidence="1">
    <location>
        <begin position="355"/>
        <end position="386"/>
    </location>
</feature>
<dbReference type="SUPFAM" id="SSF54060">
    <property type="entry name" value="His-Me finger endonucleases"/>
    <property type="match status" value="1"/>
</dbReference>
<feature type="domain" description="ENPP1-3/EXOG-like endonuclease/phosphodiesterase" evidence="2">
    <location>
        <begin position="131"/>
        <end position="341"/>
    </location>
</feature>
<sequence length="414" mass="48367">MNPWTYRYLQRSLLPHVRPLSLVIYPRPPCIHPRLLNLPPWGEDQKRLVIPESRRASLNKKQQWIDQTLFTRSLLQSSQFITVPVEKFSDVPDCEKFFLEGTTPNLPGILYDGIVKNEGRYKPICQKYNNIYRFATLYDTTNRIPVFSAYTFTGPPTDPRPNQRWMIEPQLEDKHYTRDMMVAGRRLRVEHQATNADYKVKIKGMHLDRGHLFPCSYADDDTMRSTFTLTNAVPQERGFNRGRWSKIECKVRKYLENNCKEAEDQIKAYVVTGAVPNNNKLNKRVNIPDLLWTAYCCKNKLGEWVAGAYWGKNVKGEIVNSNTLGELEKELTSFYKDFKVFPYYCPRKAIQSVEQDETGRNRERVLEGGAGQKRSGKGSMRWREERSMKMVRRTGDELKECDEEDECDCDCDEK</sequence>
<dbReference type="RefSeq" id="XP_038843773.1">
    <property type="nucleotide sequence ID" value="XM_038987845.1"/>
</dbReference>
<dbReference type="SMART" id="SM00892">
    <property type="entry name" value="Endonuclease_NS"/>
    <property type="match status" value="1"/>
</dbReference>
<evidence type="ECO:0000259" key="2">
    <source>
        <dbReference type="SMART" id="SM00477"/>
    </source>
</evidence>
<evidence type="ECO:0000313" key="5">
    <source>
        <dbReference type="RefSeq" id="XP_038843773.1"/>
    </source>
</evidence>
<dbReference type="InterPro" id="IPR020821">
    <property type="entry name" value="ENPP1-3/EXOG-like_nuc-like"/>
</dbReference>
<dbReference type="Proteomes" id="UP000808372">
    <property type="component" value="Unplaced"/>
</dbReference>
<dbReference type="SMART" id="SM00477">
    <property type="entry name" value="NUC"/>
    <property type="match status" value="1"/>
</dbReference>
<dbReference type="GO" id="GO:0003676">
    <property type="term" value="F:nucleic acid binding"/>
    <property type="evidence" value="ECO:0007669"/>
    <property type="project" value="InterPro"/>
</dbReference>
<dbReference type="Gene3D" id="3.40.570.10">
    <property type="entry name" value="Extracellular Endonuclease, subunit A"/>
    <property type="match status" value="1"/>
</dbReference>
<accession>A0A8U0QIL3</accession>
<evidence type="ECO:0000256" key="1">
    <source>
        <dbReference type="SAM" id="MobiDB-lite"/>
    </source>
</evidence>
<proteinExistence type="predicted"/>
<reference evidence="5" key="1">
    <citation type="submission" date="2025-08" db="UniProtKB">
        <authorList>
            <consortium name="RefSeq"/>
        </authorList>
    </citation>
    <scope>IDENTIFICATION</scope>
    <source>
        <tissue evidence="5">White muscle</tissue>
    </source>
</reference>
<dbReference type="InterPro" id="IPR039015">
    <property type="entry name" value="ENDOD1"/>
</dbReference>
<dbReference type="GO" id="GO:0046872">
    <property type="term" value="F:metal ion binding"/>
    <property type="evidence" value="ECO:0007669"/>
    <property type="project" value="InterPro"/>
</dbReference>
<dbReference type="GeneID" id="120043123"/>
<evidence type="ECO:0000313" key="4">
    <source>
        <dbReference type="Proteomes" id="UP000808372"/>
    </source>
</evidence>
<gene>
    <name evidence="5" type="primary">LOC120043123</name>
</gene>
<organism evidence="4 5">
    <name type="scientific">Salvelinus namaycush</name>
    <name type="common">Lake trout</name>
    <name type="synonym">Salmo namaycush</name>
    <dbReference type="NCBI Taxonomy" id="8040"/>
    <lineage>
        <taxon>Eukaryota</taxon>
        <taxon>Metazoa</taxon>
        <taxon>Chordata</taxon>
        <taxon>Craniata</taxon>
        <taxon>Vertebrata</taxon>
        <taxon>Euteleostomi</taxon>
        <taxon>Actinopterygii</taxon>
        <taxon>Neopterygii</taxon>
        <taxon>Teleostei</taxon>
        <taxon>Protacanthopterygii</taxon>
        <taxon>Salmoniformes</taxon>
        <taxon>Salmonidae</taxon>
        <taxon>Salmoninae</taxon>
        <taxon>Salvelinus</taxon>
    </lineage>
</organism>
<evidence type="ECO:0000259" key="3">
    <source>
        <dbReference type="SMART" id="SM00892"/>
    </source>
</evidence>
<dbReference type="AlphaFoldDB" id="A0A8U0QIL3"/>